<accession>A0A8S5PMZ8</accession>
<evidence type="ECO:0000313" key="1">
    <source>
        <dbReference type="EMBL" id="DAE07925.1"/>
    </source>
</evidence>
<reference evidence="1" key="1">
    <citation type="journal article" date="2021" name="Proc. Natl. Acad. Sci. U.S.A.">
        <title>A Catalog of Tens of Thousands of Viruses from Human Metagenomes Reveals Hidden Associations with Chronic Diseases.</title>
        <authorList>
            <person name="Tisza M.J."/>
            <person name="Buck C.B."/>
        </authorList>
    </citation>
    <scope>NUCLEOTIDE SEQUENCE</scope>
    <source>
        <strain evidence="1">Ct7xv9</strain>
    </source>
</reference>
<proteinExistence type="predicted"/>
<organism evidence="1">
    <name type="scientific">Siphoviridae sp. ct7xv9</name>
    <dbReference type="NCBI Taxonomy" id="2825355"/>
    <lineage>
        <taxon>Viruses</taxon>
        <taxon>Duplodnaviria</taxon>
        <taxon>Heunggongvirae</taxon>
        <taxon>Uroviricota</taxon>
        <taxon>Caudoviricetes</taxon>
    </lineage>
</organism>
<sequence length="57" mass="7116">MKRPNRYHYTRSQWEEETVDYFTYEDGSYFTSHVLKIDLLEKLRAWRFKDEDCSLFA</sequence>
<dbReference type="EMBL" id="BK015459">
    <property type="protein sequence ID" value="DAE07925.1"/>
    <property type="molecule type" value="Genomic_DNA"/>
</dbReference>
<name>A0A8S5PMZ8_9CAUD</name>
<protein>
    <submittedName>
        <fullName evidence="1">Uncharacterized protein</fullName>
    </submittedName>
</protein>